<comment type="cofactor">
    <cofactor evidence="1">
        <name>Cu cation</name>
        <dbReference type="ChEBI" id="CHEBI:23378"/>
    </cofactor>
</comment>
<dbReference type="SUPFAM" id="SSF50974">
    <property type="entry name" value="Nitrous oxide reductase, N-terminal domain"/>
    <property type="match status" value="1"/>
</dbReference>
<dbReference type="InterPro" id="IPR023644">
    <property type="entry name" value="NO_Rdtase"/>
</dbReference>
<evidence type="ECO:0000256" key="2">
    <source>
        <dbReference type="ARBA" id="ARBA00004196"/>
    </source>
</evidence>
<dbReference type="PROSITE" id="PS51257">
    <property type="entry name" value="PROKAR_LIPOPROTEIN"/>
    <property type="match status" value="1"/>
</dbReference>
<dbReference type="Pfam" id="PF18764">
    <property type="entry name" value="nos_propeller"/>
    <property type="match status" value="1"/>
</dbReference>
<dbReference type="GO" id="GO:0005507">
    <property type="term" value="F:copper ion binding"/>
    <property type="evidence" value="ECO:0007669"/>
    <property type="project" value="InterPro"/>
</dbReference>
<keyword evidence="5" id="KW-0732">Signal</keyword>
<evidence type="ECO:0000256" key="5">
    <source>
        <dbReference type="ARBA" id="ARBA00022729"/>
    </source>
</evidence>
<dbReference type="InterPro" id="IPR008972">
    <property type="entry name" value="Cupredoxin"/>
</dbReference>
<dbReference type="Gene3D" id="2.130.10.10">
    <property type="entry name" value="YVTN repeat-like/Quinoprotein amine dehydrogenase"/>
    <property type="match status" value="1"/>
</dbReference>
<keyword evidence="6 9" id="KW-0560">Oxidoreductase</keyword>
<proteinExistence type="predicted"/>
<evidence type="ECO:0000256" key="8">
    <source>
        <dbReference type="SAM" id="MobiDB-lite"/>
    </source>
</evidence>
<dbReference type="PANTHER" id="PTHR42838:SF2">
    <property type="entry name" value="NITROUS-OXIDE REDUCTASE"/>
    <property type="match status" value="1"/>
</dbReference>
<dbReference type="GO" id="GO:0050304">
    <property type="term" value="F:nitrous-oxide reductase activity"/>
    <property type="evidence" value="ECO:0007669"/>
    <property type="project" value="UniProtKB-EC"/>
</dbReference>
<dbReference type="Proteomes" id="UP000248598">
    <property type="component" value="Chromosome 1"/>
</dbReference>
<comment type="subcellular location">
    <subcellularLocation>
        <location evidence="2">Cell envelope</location>
    </subcellularLocation>
    <subcellularLocation>
        <location evidence="3">Cell outer membrane</location>
        <topology evidence="3">Lipid-anchor</topology>
    </subcellularLocation>
</comment>
<evidence type="ECO:0000313" key="9">
    <source>
        <dbReference type="EMBL" id="SQH23935.1"/>
    </source>
</evidence>
<keyword evidence="7" id="KW-0186">Copper</keyword>
<dbReference type="InterPro" id="IPR011045">
    <property type="entry name" value="N2O_reductase_N"/>
</dbReference>
<evidence type="ECO:0000256" key="1">
    <source>
        <dbReference type="ARBA" id="ARBA00001935"/>
    </source>
</evidence>
<organism evidence="9 10">
    <name type="scientific">Kingella kingae</name>
    <dbReference type="NCBI Taxonomy" id="504"/>
    <lineage>
        <taxon>Bacteria</taxon>
        <taxon>Pseudomonadati</taxon>
        <taxon>Pseudomonadota</taxon>
        <taxon>Betaproteobacteria</taxon>
        <taxon>Neisseriales</taxon>
        <taxon>Neisseriaceae</taxon>
        <taxon>Kingella</taxon>
    </lineage>
</organism>
<dbReference type="InterPro" id="IPR041114">
    <property type="entry name" value="Nos_propeller"/>
</dbReference>
<dbReference type="Pfam" id="PF18793">
    <property type="entry name" value="nos_propeller_2"/>
    <property type="match status" value="1"/>
</dbReference>
<dbReference type="GO" id="GO:0009279">
    <property type="term" value="C:cell outer membrane"/>
    <property type="evidence" value="ECO:0007669"/>
    <property type="project" value="UniProtKB-SubCell"/>
</dbReference>
<reference evidence="9 10" key="1">
    <citation type="submission" date="2018-06" db="EMBL/GenBank/DDBJ databases">
        <authorList>
            <consortium name="Pathogen Informatics"/>
            <person name="Doyle S."/>
        </authorList>
    </citation>
    <scope>NUCLEOTIDE SEQUENCE [LARGE SCALE GENOMIC DNA]</scope>
    <source>
        <strain evidence="9 10">NCTC10529</strain>
    </source>
</reference>
<dbReference type="InterPro" id="IPR006311">
    <property type="entry name" value="TAT_signal"/>
</dbReference>
<dbReference type="RefSeq" id="WP_003787274.1">
    <property type="nucleotide sequence ID" value="NZ_CP091518.1"/>
</dbReference>
<evidence type="ECO:0000256" key="6">
    <source>
        <dbReference type="ARBA" id="ARBA00023002"/>
    </source>
</evidence>
<dbReference type="EC" id="1.7.2.4" evidence="9"/>
<protein>
    <submittedName>
        <fullName evidence="9">Nitrous-oxide reductase</fullName>
        <ecNumber evidence="9">1.7.2.4</ecNumber>
    </submittedName>
</protein>
<evidence type="ECO:0000256" key="4">
    <source>
        <dbReference type="ARBA" id="ARBA00022723"/>
    </source>
</evidence>
<gene>
    <name evidence="9" type="primary">nosZ</name>
    <name evidence="9" type="ORF">NCTC10529_00079</name>
</gene>
<dbReference type="SUPFAM" id="SSF49503">
    <property type="entry name" value="Cupredoxins"/>
    <property type="match status" value="1"/>
</dbReference>
<dbReference type="InterPro" id="IPR015943">
    <property type="entry name" value="WD40/YVTN_repeat-like_dom_sf"/>
</dbReference>
<dbReference type="NCBIfam" id="TIGR04244">
    <property type="entry name" value="nitrous_NosZ_RR"/>
    <property type="match status" value="1"/>
</dbReference>
<dbReference type="GO" id="GO:0005509">
    <property type="term" value="F:calcium ion binding"/>
    <property type="evidence" value="ECO:0007669"/>
    <property type="project" value="InterPro"/>
</dbReference>
<dbReference type="GeneID" id="93261414"/>
<dbReference type="AlphaFoldDB" id="A0AAX2J110"/>
<feature type="compositionally biased region" description="Low complexity" evidence="8">
    <location>
        <begin position="667"/>
        <end position="687"/>
    </location>
</feature>
<dbReference type="InterPro" id="IPR041142">
    <property type="entry name" value="NOS_propeller_2"/>
</dbReference>
<dbReference type="Gene3D" id="2.60.40.420">
    <property type="entry name" value="Cupredoxins - blue copper proteins"/>
    <property type="match status" value="1"/>
</dbReference>
<dbReference type="PROSITE" id="PS51318">
    <property type="entry name" value="TAT"/>
    <property type="match status" value="1"/>
</dbReference>
<name>A0AAX2J110_KINKI</name>
<feature type="region of interest" description="Disordered" evidence="8">
    <location>
        <begin position="661"/>
        <end position="687"/>
    </location>
</feature>
<dbReference type="EMBL" id="LS483426">
    <property type="protein sequence ID" value="SQH23935.1"/>
    <property type="molecule type" value="Genomic_DNA"/>
</dbReference>
<sequence length="687" mass="74802">MSENKISRRSFLGTAAASGVGLVGLAACGGGTQQSADKVASAAHAGASVAADTATHAAAGGQTSHIAPGELDQYYGWLSGGQSGECRVVGVPSMRELMRIPVFNMDSATGWGRTNESRRILNEHITEDTRKFLKATNQPVLPNGDLHHPHMSFTDGTYDGRYVFVNDKANTRVARIRCDVMKTDKIIDIPNASAVHGLRLQRYPKTGYVFANGEHIVPVPNNGTMLDDPKQNWWAIYTAIDGDTMEIAWQVMVDGNLDNGDADYQGKYSFATCYNSEKGLTVGDASSAEQDWCVVFDIEAIEAGVKAGDFKEINGVKVLDGRAQANSKYTRYIPVPNSPHGCNASPDGKYIMLNGKLSPTVTVLDVSKMPDLFAGKIKERDTVVAEPKLGLGPLHTAFDGRGNAYTTLFIDSQMCKWDIQKAIDAYAAKSDKDDYIIQKLDVHYQPGHNHTTMGETKEADGKWLVSLNKFSKDRFLNVGPLKPECDQLIDISGDEMKLVHDNPTFAEPHDMMLVAASKMNPAKSWDRKDPWMWKAAVEQAEKDGVKLETAANVIRDGNKVRVYMTAVAPAFSVPYFEVHEGDEVTVYVTNMETTEDLTHGFTLEGNGIAIEIGPQATASVTFTAARLGVNWFYCQWFCHALHMEMSGVMIVRKKGEALKDKPDAPVAAQKASEPAKAEAASSASAAK</sequence>
<evidence type="ECO:0000256" key="7">
    <source>
        <dbReference type="ARBA" id="ARBA00023008"/>
    </source>
</evidence>
<dbReference type="InterPro" id="IPR051403">
    <property type="entry name" value="NosZ/Cyto_c_oxidase_sub2"/>
</dbReference>
<dbReference type="PANTHER" id="PTHR42838">
    <property type="entry name" value="CYTOCHROME C OXIDASE SUBUNIT II"/>
    <property type="match status" value="1"/>
</dbReference>
<accession>A0AAX2J110</accession>
<keyword evidence="4" id="KW-0479">Metal-binding</keyword>
<evidence type="ECO:0000313" key="10">
    <source>
        <dbReference type="Proteomes" id="UP000248598"/>
    </source>
</evidence>
<evidence type="ECO:0000256" key="3">
    <source>
        <dbReference type="ARBA" id="ARBA00004459"/>
    </source>
</evidence>